<dbReference type="GO" id="GO:0005524">
    <property type="term" value="F:ATP binding"/>
    <property type="evidence" value="ECO:0007669"/>
    <property type="project" value="UniProtKB-KW"/>
</dbReference>
<accession>A0A3N6NF85</accession>
<dbReference type="OrthoDB" id="302885at2157"/>
<dbReference type="AlphaFoldDB" id="A0A3N6NF85"/>
<dbReference type="InterPro" id="IPR003593">
    <property type="entry name" value="AAA+_ATPase"/>
</dbReference>
<keyword evidence="1" id="KW-0813">Transport</keyword>
<reference evidence="6 7" key="1">
    <citation type="submission" date="2018-10" db="EMBL/GenBank/DDBJ databases">
        <title>Natrarchaeobius chitinivorans gen. nov., sp. nov., and Natrarchaeobius haloalkaliphilus sp. nov., alkaliphilic, chitin-utilizing haloarchaea from hypersaline alkaline lakes.</title>
        <authorList>
            <person name="Sorokin D.Y."/>
            <person name="Elcheninov A.G."/>
            <person name="Kostrikina N.A."/>
            <person name="Bale N.J."/>
            <person name="Sinninghe Damste J.S."/>
            <person name="Khijniak T.V."/>
            <person name="Kublanov I.V."/>
            <person name="Toshchakov S.V."/>
        </authorList>
    </citation>
    <scope>NUCLEOTIDE SEQUENCE [LARGE SCALE GENOMIC DNA]</scope>
    <source>
        <strain evidence="6 7">AArcht7</strain>
    </source>
</reference>
<feature type="region of interest" description="Disordered" evidence="4">
    <location>
        <begin position="1"/>
        <end position="23"/>
    </location>
</feature>
<dbReference type="PROSITE" id="PS50893">
    <property type="entry name" value="ABC_TRANSPORTER_2"/>
    <property type="match status" value="1"/>
</dbReference>
<evidence type="ECO:0000259" key="5">
    <source>
        <dbReference type="PROSITE" id="PS50893"/>
    </source>
</evidence>
<evidence type="ECO:0000313" key="7">
    <source>
        <dbReference type="Proteomes" id="UP000281431"/>
    </source>
</evidence>
<proteinExistence type="predicted"/>
<feature type="compositionally biased region" description="Low complexity" evidence="4">
    <location>
        <begin position="11"/>
        <end position="23"/>
    </location>
</feature>
<dbReference type="PROSITE" id="PS00211">
    <property type="entry name" value="ABC_TRANSPORTER_1"/>
    <property type="match status" value="1"/>
</dbReference>
<organism evidence="6 7">
    <name type="scientific">Natrarchaeobius chitinivorans</name>
    <dbReference type="NCBI Taxonomy" id="1679083"/>
    <lineage>
        <taxon>Archaea</taxon>
        <taxon>Methanobacteriati</taxon>
        <taxon>Methanobacteriota</taxon>
        <taxon>Stenosarchaea group</taxon>
        <taxon>Halobacteria</taxon>
        <taxon>Halobacteriales</taxon>
        <taxon>Natrialbaceae</taxon>
        <taxon>Natrarchaeobius</taxon>
    </lineage>
</organism>
<evidence type="ECO:0000256" key="2">
    <source>
        <dbReference type="ARBA" id="ARBA00022741"/>
    </source>
</evidence>
<dbReference type="InterPro" id="IPR027417">
    <property type="entry name" value="P-loop_NTPase"/>
</dbReference>
<feature type="domain" description="ABC transporter" evidence="5">
    <location>
        <begin position="26"/>
        <end position="254"/>
    </location>
</feature>
<dbReference type="SMART" id="SM00382">
    <property type="entry name" value="AAA"/>
    <property type="match status" value="1"/>
</dbReference>
<comment type="caution">
    <text evidence="6">The sequence shown here is derived from an EMBL/GenBank/DDBJ whole genome shotgun (WGS) entry which is preliminary data.</text>
</comment>
<dbReference type="InterPro" id="IPR003439">
    <property type="entry name" value="ABC_transporter-like_ATP-bd"/>
</dbReference>
<keyword evidence="2" id="KW-0547">Nucleotide-binding</keyword>
<evidence type="ECO:0000256" key="1">
    <source>
        <dbReference type="ARBA" id="ARBA00022448"/>
    </source>
</evidence>
<evidence type="ECO:0000256" key="4">
    <source>
        <dbReference type="SAM" id="MobiDB-lite"/>
    </source>
</evidence>
<dbReference type="EMBL" id="REFZ01000018">
    <property type="protein sequence ID" value="RQG97612.1"/>
    <property type="molecule type" value="Genomic_DNA"/>
</dbReference>
<dbReference type="Gene3D" id="3.40.50.300">
    <property type="entry name" value="P-loop containing nucleotide triphosphate hydrolases"/>
    <property type="match status" value="1"/>
</dbReference>
<dbReference type="GO" id="GO:0005886">
    <property type="term" value="C:plasma membrane"/>
    <property type="evidence" value="ECO:0007669"/>
    <property type="project" value="TreeGrafter"/>
</dbReference>
<dbReference type="InterPro" id="IPR017911">
    <property type="entry name" value="MacB-like_ATP-bd"/>
</dbReference>
<keyword evidence="3 6" id="KW-0067">ATP-binding</keyword>
<evidence type="ECO:0000313" key="6">
    <source>
        <dbReference type="EMBL" id="RQG97612.1"/>
    </source>
</evidence>
<dbReference type="InterPro" id="IPR015854">
    <property type="entry name" value="ABC_transpr_LolD-like"/>
</dbReference>
<keyword evidence="7" id="KW-1185">Reference proteome</keyword>
<sequence>MIQRVLRQSPARAESSSGRAESAVPVRLENVSHEYGTGGGRFGSGPDRTVTALRDVTISCARGEIVGLEGPSGSGKSTILHAIAGLLVPTDGSVEVLGTNLATRSSRERTRLRRRHVGIVFQRFHLLPSLSARANVALPLVQLGVARSKRRSRATALLEQVGLADRVTHLPRELSGGERQRVAIARSLAADPDVIVADEPTGELDTATGTDVLELLTDVGHDRAVVIASHDDDTLAAADRVVTLRDGVVVSDGG</sequence>
<dbReference type="GO" id="GO:0016887">
    <property type="term" value="F:ATP hydrolysis activity"/>
    <property type="evidence" value="ECO:0007669"/>
    <property type="project" value="InterPro"/>
</dbReference>
<dbReference type="Pfam" id="PF00005">
    <property type="entry name" value="ABC_tran"/>
    <property type="match status" value="1"/>
</dbReference>
<dbReference type="SUPFAM" id="SSF52540">
    <property type="entry name" value="P-loop containing nucleoside triphosphate hydrolases"/>
    <property type="match status" value="1"/>
</dbReference>
<dbReference type="CDD" id="cd03255">
    <property type="entry name" value="ABC_MJ0796_LolCDE_FtsE"/>
    <property type="match status" value="1"/>
</dbReference>
<protein>
    <submittedName>
        <fullName evidence="6">ABC transporter ATP-binding protein</fullName>
    </submittedName>
</protein>
<gene>
    <name evidence="6" type="ORF">EA472_18915</name>
</gene>
<dbReference type="GO" id="GO:0022857">
    <property type="term" value="F:transmembrane transporter activity"/>
    <property type="evidence" value="ECO:0007669"/>
    <property type="project" value="TreeGrafter"/>
</dbReference>
<dbReference type="PANTHER" id="PTHR24220">
    <property type="entry name" value="IMPORT ATP-BINDING PROTEIN"/>
    <property type="match status" value="1"/>
</dbReference>
<dbReference type="Proteomes" id="UP000281431">
    <property type="component" value="Unassembled WGS sequence"/>
</dbReference>
<name>A0A3N6NF85_NATCH</name>
<dbReference type="InterPro" id="IPR017871">
    <property type="entry name" value="ABC_transporter-like_CS"/>
</dbReference>
<evidence type="ECO:0000256" key="3">
    <source>
        <dbReference type="ARBA" id="ARBA00022840"/>
    </source>
</evidence>